<dbReference type="Proteomes" id="UP000316621">
    <property type="component" value="Chromosome 3"/>
</dbReference>
<dbReference type="Gramene" id="RZC56868">
    <property type="protein sequence ID" value="RZC56868"/>
    <property type="gene ID" value="C5167_015749"/>
</dbReference>
<gene>
    <name evidence="1" type="ORF">C5167_015749</name>
</gene>
<dbReference type="EMBL" id="CM010717">
    <property type="protein sequence ID" value="RZC56868.1"/>
    <property type="molecule type" value="Genomic_DNA"/>
</dbReference>
<accession>A0A4Y7JAQ3</accession>
<evidence type="ECO:0000313" key="1">
    <source>
        <dbReference type="EMBL" id="RZC56868.1"/>
    </source>
</evidence>
<organism evidence="1 2">
    <name type="scientific">Papaver somniferum</name>
    <name type="common">Opium poppy</name>
    <dbReference type="NCBI Taxonomy" id="3469"/>
    <lineage>
        <taxon>Eukaryota</taxon>
        <taxon>Viridiplantae</taxon>
        <taxon>Streptophyta</taxon>
        <taxon>Embryophyta</taxon>
        <taxon>Tracheophyta</taxon>
        <taxon>Spermatophyta</taxon>
        <taxon>Magnoliopsida</taxon>
        <taxon>Ranunculales</taxon>
        <taxon>Papaveraceae</taxon>
        <taxon>Papaveroideae</taxon>
        <taxon>Papaver</taxon>
    </lineage>
</organism>
<sequence>MSPTLTLLIPNNPRNLKTPVKQHDVEINIGDVLFGCIFSKMQPSPFKSLIAAKTKLSSSIIKKRFLSCIGRCDTFIRLVH</sequence>
<name>A0A4Y7JAQ3_PAPSO</name>
<feature type="non-terminal residue" evidence="1">
    <location>
        <position position="80"/>
    </location>
</feature>
<dbReference type="AlphaFoldDB" id="A0A4Y7JAQ3"/>
<reference evidence="1 2" key="1">
    <citation type="journal article" date="2018" name="Science">
        <title>The opium poppy genome and morphinan production.</title>
        <authorList>
            <person name="Guo L."/>
            <person name="Winzer T."/>
            <person name="Yang X."/>
            <person name="Li Y."/>
            <person name="Ning Z."/>
            <person name="He Z."/>
            <person name="Teodor R."/>
            <person name="Lu Y."/>
            <person name="Bowser T.A."/>
            <person name="Graham I.A."/>
            <person name="Ye K."/>
        </authorList>
    </citation>
    <scope>NUCLEOTIDE SEQUENCE [LARGE SCALE GENOMIC DNA]</scope>
    <source>
        <strain evidence="2">cv. HN1</strain>
        <tissue evidence="1">Leaves</tissue>
    </source>
</reference>
<protein>
    <submittedName>
        <fullName evidence="1">Uncharacterized protein</fullName>
    </submittedName>
</protein>
<proteinExistence type="predicted"/>
<evidence type="ECO:0000313" key="2">
    <source>
        <dbReference type="Proteomes" id="UP000316621"/>
    </source>
</evidence>
<keyword evidence="2" id="KW-1185">Reference proteome</keyword>